<organism evidence="2 3">
    <name type="scientific">Panicum virgatum</name>
    <name type="common">Blackwell switchgrass</name>
    <dbReference type="NCBI Taxonomy" id="38727"/>
    <lineage>
        <taxon>Eukaryota</taxon>
        <taxon>Viridiplantae</taxon>
        <taxon>Streptophyta</taxon>
        <taxon>Embryophyta</taxon>
        <taxon>Tracheophyta</taxon>
        <taxon>Spermatophyta</taxon>
        <taxon>Magnoliopsida</taxon>
        <taxon>Liliopsida</taxon>
        <taxon>Poales</taxon>
        <taxon>Poaceae</taxon>
        <taxon>PACMAD clade</taxon>
        <taxon>Panicoideae</taxon>
        <taxon>Panicodae</taxon>
        <taxon>Paniceae</taxon>
        <taxon>Panicinae</taxon>
        <taxon>Panicum</taxon>
        <taxon>Panicum sect. Hiantes</taxon>
    </lineage>
</organism>
<dbReference type="AlphaFoldDB" id="A0A8T0UL72"/>
<comment type="caution">
    <text evidence="2">The sequence shown here is derived from an EMBL/GenBank/DDBJ whole genome shotgun (WGS) entry which is preliminary data.</text>
</comment>
<gene>
    <name evidence="2" type="ORF">PVAP13_3KG051827</name>
</gene>
<feature type="compositionally biased region" description="Low complexity" evidence="1">
    <location>
        <begin position="35"/>
        <end position="45"/>
    </location>
</feature>
<dbReference type="Proteomes" id="UP000823388">
    <property type="component" value="Chromosome 3K"/>
</dbReference>
<evidence type="ECO:0000256" key="1">
    <source>
        <dbReference type="SAM" id="MobiDB-lite"/>
    </source>
</evidence>
<sequence>MAETAPPSSSGTRTRSRPTRWSVRLRRPRRRGRRTPWTGRGARTGSPGHRRRSSPALAAPSRRILLPPDAAAPPAPAAPTAAPSFLPCPGGGACCNKGRRRRHVWQEEADVQEEGAMRAAEDRRRALGLPPPADHAVEDGVVAPLRGGREGGCRGRPRRRAGRREEEEGDEIGERKREIEIRERGCNADKWAHCHAASMLANRPPKQPDGQM</sequence>
<evidence type="ECO:0000313" key="3">
    <source>
        <dbReference type="Proteomes" id="UP000823388"/>
    </source>
</evidence>
<feature type="region of interest" description="Disordered" evidence="1">
    <location>
        <begin position="127"/>
        <end position="176"/>
    </location>
</feature>
<reference evidence="2" key="1">
    <citation type="submission" date="2020-05" db="EMBL/GenBank/DDBJ databases">
        <title>WGS assembly of Panicum virgatum.</title>
        <authorList>
            <person name="Lovell J.T."/>
            <person name="Jenkins J."/>
            <person name="Shu S."/>
            <person name="Juenger T.E."/>
            <person name="Schmutz J."/>
        </authorList>
    </citation>
    <scope>NUCLEOTIDE SEQUENCE</scope>
    <source>
        <strain evidence="2">AP13</strain>
    </source>
</reference>
<feature type="compositionally biased region" description="Low complexity" evidence="1">
    <location>
        <begin position="1"/>
        <end position="13"/>
    </location>
</feature>
<protein>
    <submittedName>
        <fullName evidence="2">Uncharacterized protein</fullName>
    </submittedName>
</protein>
<name>A0A8T0UL72_PANVG</name>
<feature type="region of interest" description="Disordered" evidence="1">
    <location>
        <begin position="1"/>
        <end position="88"/>
    </location>
</feature>
<proteinExistence type="predicted"/>
<feature type="compositionally biased region" description="Basic residues" evidence="1">
    <location>
        <begin position="14"/>
        <end position="34"/>
    </location>
</feature>
<evidence type="ECO:0000313" key="2">
    <source>
        <dbReference type="EMBL" id="KAG2623290.1"/>
    </source>
</evidence>
<keyword evidence="3" id="KW-1185">Reference proteome</keyword>
<dbReference type="EMBL" id="CM029041">
    <property type="protein sequence ID" value="KAG2623290.1"/>
    <property type="molecule type" value="Genomic_DNA"/>
</dbReference>
<accession>A0A8T0UL72</accession>